<sequence>MVENASVVAEESAPEQARCGFRKCREPLPPPGPRGGRPYEFCPDRTWPGGKSCKQLAAAEQALREALGDEAVPSVALADAGQAFDQAAAALTDPLRTLSNALDAVTAHLRDEIAAAVSQADAAHAAAAEADRQRDAALERAAEAEHTAETATEAARVAEQAELRAEVIADEAVEARSAAQLAQAKAESATAVITQRAKEVAEEAAEQRTRADKLAATLSARGEELATRTAERDAALTALAESDERRKTWERLVDTQKRELTAELDAVRGELRDQDVRHREALAEQAARETASRTRLADVQTELTAVRGQLAAAQLRVTQSQALHDQIAATLSRIRQRALAATEEPSAPLRNDLLKILLGEEMTTEPGRT</sequence>
<dbReference type="AlphaFoldDB" id="A0A075UW53"/>
<accession>A0A075UW53</accession>
<feature type="region of interest" description="Disordered" evidence="2">
    <location>
        <begin position="131"/>
        <end position="156"/>
    </location>
</feature>
<feature type="compositionally biased region" description="Basic and acidic residues" evidence="2">
    <location>
        <begin position="131"/>
        <end position="148"/>
    </location>
</feature>
<dbReference type="EMBL" id="CP008953">
    <property type="protein sequence ID" value="AIG76644.1"/>
    <property type="molecule type" value="Genomic_DNA"/>
</dbReference>
<reference evidence="3 4" key="1">
    <citation type="journal article" date="2014" name="J. Biotechnol.">
        <title>Complete genome sequence of the actinobacterium Amycolatopsis japonica MG417-CF17(T) (=DSM 44213T) producing (S,S)-N,N'-ethylenediaminedisuccinic acid.</title>
        <authorList>
            <person name="Stegmann E."/>
            <person name="Albersmeier A."/>
            <person name="Spohn M."/>
            <person name="Gert H."/>
            <person name="Weber T."/>
            <person name="Wohlleben W."/>
            <person name="Kalinowski J."/>
            <person name="Ruckert C."/>
        </authorList>
    </citation>
    <scope>NUCLEOTIDE SEQUENCE [LARGE SCALE GENOMIC DNA]</scope>
    <source>
        <strain evidence="4">MG417-CF17 (DSM 44213)</strain>
    </source>
</reference>
<name>A0A075UW53_9PSEU</name>
<evidence type="ECO:0000313" key="3">
    <source>
        <dbReference type="EMBL" id="AIG76644.1"/>
    </source>
</evidence>
<evidence type="ECO:0008006" key="5">
    <source>
        <dbReference type="Google" id="ProtNLM"/>
    </source>
</evidence>
<keyword evidence="1" id="KW-0175">Coiled coil</keyword>
<dbReference type="KEGG" id="aja:AJAP_18905"/>
<protein>
    <recommendedName>
        <fullName evidence="5">Response regulator receiver protein</fullName>
    </recommendedName>
</protein>
<proteinExistence type="predicted"/>
<dbReference type="eggNOG" id="ENOG5032A01">
    <property type="taxonomic scope" value="Bacteria"/>
</dbReference>
<dbReference type="RefSeq" id="WP_038513410.1">
    <property type="nucleotide sequence ID" value="NZ_CP008953.1"/>
</dbReference>
<dbReference type="Proteomes" id="UP000028492">
    <property type="component" value="Chromosome"/>
</dbReference>
<evidence type="ECO:0000256" key="2">
    <source>
        <dbReference type="SAM" id="MobiDB-lite"/>
    </source>
</evidence>
<evidence type="ECO:0000256" key="1">
    <source>
        <dbReference type="SAM" id="Coils"/>
    </source>
</evidence>
<dbReference type="HOGENOM" id="CLU_760267_0_0_11"/>
<feature type="coiled-coil region" evidence="1">
    <location>
        <begin position="197"/>
        <end position="277"/>
    </location>
</feature>
<evidence type="ECO:0000313" key="4">
    <source>
        <dbReference type="Proteomes" id="UP000028492"/>
    </source>
</evidence>
<organism evidence="3 4">
    <name type="scientific">Amycolatopsis japonica</name>
    <dbReference type="NCBI Taxonomy" id="208439"/>
    <lineage>
        <taxon>Bacteria</taxon>
        <taxon>Bacillati</taxon>
        <taxon>Actinomycetota</taxon>
        <taxon>Actinomycetes</taxon>
        <taxon>Pseudonocardiales</taxon>
        <taxon>Pseudonocardiaceae</taxon>
        <taxon>Amycolatopsis</taxon>
        <taxon>Amycolatopsis japonica group</taxon>
    </lineage>
</organism>
<gene>
    <name evidence="3" type="ORF">AJAP_18905</name>
</gene>
<keyword evidence="4" id="KW-1185">Reference proteome</keyword>
<dbReference type="STRING" id="208439.AJAP_18905"/>